<dbReference type="EMBL" id="UIVT01000004">
    <property type="protein sequence ID" value="SVP94251.1"/>
    <property type="molecule type" value="Genomic_DNA"/>
</dbReference>
<gene>
    <name evidence="2" type="ORF">TAT_000325300</name>
    <name evidence="3" type="ORF">TAV_000325100</name>
</gene>
<organism evidence="3">
    <name type="scientific">Theileria annulata</name>
    <dbReference type="NCBI Taxonomy" id="5874"/>
    <lineage>
        <taxon>Eukaryota</taxon>
        <taxon>Sar</taxon>
        <taxon>Alveolata</taxon>
        <taxon>Apicomplexa</taxon>
        <taxon>Aconoidasida</taxon>
        <taxon>Piroplasmida</taxon>
        <taxon>Theileriidae</taxon>
        <taxon>Theileria</taxon>
    </lineage>
</organism>
<feature type="signal peptide" evidence="1">
    <location>
        <begin position="1"/>
        <end position="17"/>
    </location>
</feature>
<evidence type="ECO:0000313" key="2">
    <source>
        <dbReference type="EMBL" id="SVP94251.1"/>
    </source>
</evidence>
<accession>A0A3B0MZ70</accession>
<dbReference type="AlphaFoldDB" id="A0A3B0MZ70"/>
<name>A0A3B0MZ70_THEAN</name>
<dbReference type="EMBL" id="UIVS01000004">
    <property type="protein sequence ID" value="SVP95024.1"/>
    <property type="molecule type" value="Genomic_DNA"/>
</dbReference>
<reference evidence="3" key="1">
    <citation type="submission" date="2018-07" db="EMBL/GenBank/DDBJ databases">
        <authorList>
            <person name="Quirk P.G."/>
            <person name="Krulwich T.A."/>
        </authorList>
    </citation>
    <scope>NUCLEOTIDE SEQUENCE</scope>
    <source>
        <strain evidence="3">Anand</strain>
    </source>
</reference>
<feature type="chain" id="PRO_5036076048" evidence="1">
    <location>
        <begin position="18"/>
        <end position="321"/>
    </location>
</feature>
<sequence>MIKCILLYLICNITVKCIILNGNIPSWRLFGKNCTVDSLAQELYRNNLNKSDQHTSIKPEVVDSTREDKNVIKIFCINQQNLILKQLLLPSLKNYKTSTNTSNNSNNSQNTPKADDKWEFKVSDDSNKIRCSVLSDVPSGTVMVRPLNSKAEFTSLPVLNTLFRTRTNIIKLMYPKYNIKNLDQLYHYASLQTMLIREMCANDRLRRLFVGLTLLYGIKMSQEIILDLFFYMIRSKIFWNRTVYSYWSQSLSVPIPLLILTVNNVINMFLNTVGFVDSKLKDHLVTLEGLMLNRDLRKRFENVYIKDNSGSIKLHQNHLDS</sequence>
<evidence type="ECO:0000256" key="1">
    <source>
        <dbReference type="SAM" id="SignalP"/>
    </source>
</evidence>
<dbReference type="VEuPathDB" id="PiroplasmaDB:TA07760"/>
<evidence type="ECO:0000313" key="3">
    <source>
        <dbReference type="EMBL" id="SVP95024.1"/>
    </source>
</evidence>
<proteinExistence type="predicted"/>
<keyword evidence="1" id="KW-0732">Signal</keyword>
<protein>
    <submittedName>
        <fullName evidence="3">Uncharacterized protein</fullName>
    </submittedName>
</protein>